<sequence length="73" mass="8834">MATLVSRVCRESRQVPKRQAPQVYWFCYIELADEETANKVREELHQKEYGKWKLYVFKKRIGKRVKKRFPATS</sequence>
<proteinExistence type="predicted"/>
<reference evidence="1" key="1">
    <citation type="submission" date="2013-04" db="EMBL/GenBank/DDBJ databases">
        <authorList>
            <person name="Qu J."/>
            <person name="Murali S.C."/>
            <person name="Bandaranaike D."/>
            <person name="Bellair M."/>
            <person name="Blankenburg K."/>
            <person name="Chao H."/>
            <person name="Dinh H."/>
            <person name="Doddapaneni H."/>
            <person name="Downs B."/>
            <person name="Dugan-Rocha S."/>
            <person name="Elkadiri S."/>
            <person name="Gnanaolivu R.D."/>
            <person name="Hernandez B."/>
            <person name="Javaid M."/>
            <person name="Jayaseelan J.C."/>
            <person name="Lee S."/>
            <person name="Li M."/>
            <person name="Ming W."/>
            <person name="Munidasa M."/>
            <person name="Muniz J."/>
            <person name="Nguyen L."/>
            <person name="Ongeri F."/>
            <person name="Osuji N."/>
            <person name="Pu L.-L."/>
            <person name="Puazo M."/>
            <person name="Qu C."/>
            <person name="Quiroz J."/>
            <person name="Raj R."/>
            <person name="Weissenberger G."/>
            <person name="Xin Y."/>
            <person name="Zou X."/>
            <person name="Han Y."/>
            <person name="Richards S."/>
            <person name="Worley K."/>
            <person name="Muzny D."/>
            <person name="Gibbs R."/>
        </authorList>
    </citation>
    <scope>NUCLEOTIDE SEQUENCE</scope>
    <source>
        <strain evidence="1">Sampled in the wild</strain>
    </source>
</reference>
<protein>
    <submittedName>
        <fullName evidence="1">Uncharacterized protein</fullName>
    </submittedName>
</protein>
<dbReference type="Proteomes" id="UP000792457">
    <property type="component" value="Unassembled WGS sequence"/>
</dbReference>
<keyword evidence="2" id="KW-1185">Reference proteome</keyword>
<name>A0A8K0K0Y1_LADFU</name>
<evidence type="ECO:0000313" key="2">
    <source>
        <dbReference type="Proteomes" id="UP000792457"/>
    </source>
</evidence>
<accession>A0A8K0K0Y1</accession>
<dbReference type="GO" id="GO:0003676">
    <property type="term" value="F:nucleic acid binding"/>
    <property type="evidence" value="ECO:0007669"/>
    <property type="project" value="InterPro"/>
</dbReference>
<reference evidence="1" key="2">
    <citation type="submission" date="2017-10" db="EMBL/GenBank/DDBJ databases">
        <title>Ladona fulva Genome sequencing and assembly.</title>
        <authorList>
            <person name="Murali S."/>
            <person name="Richards S."/>
            <person name="Bandaranaike D."/>
            <person name="Bellair M."/>
            <person name="Blankenburg K."/>
            <person name="Chao H."/>
            <person name="Dinh H."/>
            <person name="Doddapaneni H."/>
            <person name="Dugan-Rocha S."/>
            <person name="Elkadiri S."/>
            <person name="Gnanaolivu R."/>
            <person name="Hernandez B."/>
            <person name="Skinner E."/>
            <person name="Javaid M."/>
            <person name="Lee S."/>
            <person name="Li M."/>
            <person name="Ming W."/>
            <person name="Munidasa M."/>
            <person name="Muniz J."/>
            <person name="Nguyen L."/>
            <person name="Hughes D."/>
            <person name="Osuji N."/>
            <person name="Pu L.-L."/>
            <person name="Puazo M."/>
            <person name="Qu C."/>
            <person name="Quiroz J."/>
            <person name="Raj R."/>
            <person name="Weissenberger G."/>
            <person name="Xin Y."/>
            <person name="Zou X."/>
            <person name="Han Y."/>
            <person name="Worley K."/>
            <person name="Muzny D."/>
            <person name="Gibbs R."/>
        </authorList>
    </citation>
    <scope>NUCLEOTIDE SEQUENCE</scope>
    <source>
        <strain evidence="1">Sampled in the wild</strain>
    </source>
</reference>
<organism evidence="1 2">
    <name type="scientific">Ladona fulva</name>
    <name type="common">Scarce chaser dragonfly</name>
    <name type="synonym">Libellula fulva</name>
    <dbReference type="NCBI Taxonomy" id="123851"/>
    <lineage>
        <taxon>Eukaryota</taxon>
        <taxon>Metazoa</taxon>
        <taxon>Ecdysozoa</taxon>
        <taxon>Arthropoda</taxon>
        <taxon>Hexapoda</taxon>
        <taxon>Insecta</taxon>
        <taxon>Pterygota</taxon>
        <taxon>Palaeoptera</taxon>
        <taxon>Odonata</taxon>
        <taxon>Epiprocta</taxon>
        <taxon>Anisoptera</taxon>
        <taxon>Libelluloidea</taxon>
        <taxon>Libellulidae</taxon>
        <taxon>Ladona</taxon>
    </lineage>
</organism>
<dbReference type="AlphaFoldDB" id="A0A8K0K0Y1"/>
<comment type="caution">
    <text evidence="1">The sequence shown here is derived from an EMBL/GenBank/DDBJ whole genome shotgun (WGS) entry which is preliminary data.</text>
</comment>
<dbReference type="InterPro" id="IPR035979">
    <property type="entry name" value="RBD_domain_sf"/>
</dbReference>
<gene>
    <name evidence="1" type="ORF">J437_LFUL002724</name>
</gene>
<dbReference type="SUPFAM" id="SSF54928">
    <property type="entry name" value="RNA-binding domain, RBD"/>
    <property type="match status" value="1"/>
</dbReference>
<dbReference type="EMBL" id="KZ308274">
    <property type="protein sequence ID" value="KAG8226285.1"/>
    <property type="molecule type" value="Genomic_DNA"/>
</dbReference>
<evidence type="ECO:0000313" key="1">
    <source>
        <dbReference type="EMBL" id="KAG8226285.1"/>
    </source>
</evidence>